<keyword evidence="5 10" id="KW-0479">Metal-binding</keyword>
<comment type="catalytic activity">
    <reaction evidence="1 11">
        <text>a myo-inositol phosphate + H2O = myo-inositol + phosphate</text>
        <dbReference type="Rhea" id="RHEA:24056"/>
        <dbReference type="ChEBI" id="CHEBI:15377"/>
        <dbReference type="ChEBI" id="CHEBI:17268"/>
        <dbReference type="ChEBI" id="CHEBI:43474"/>
        <dbReference type="ChEBI" id="CHEBI:84139"/>
        <dbReference type="EC" id="3.1.3.25"/>
    </reaction>
</comment>
<keyword evidence="7 10" id="KW-0460">Magnesium</keyword>
<comment type="catalytic activity">
    <reaction evidence="8">
        <text>L-histidinol phosphate + H2O = L-histidinol + phosphate</text>
        <dbReference type="Rhea" id="RHEA:14465"/>
        <dbReference type="ChEBI" id="CHEBI:15377"/>
        <dbReference type="ChEBI" id="CHEBI:43474"/>
        <dbReference type="ChEBI" id="CHEBI:57699"/>
        <dbReference type="ChEBI" id="CHEBI:57980"/>
        <dbReference type="EC" id="3.1.3.15"/>
    </reaction>
</comment>
<dbReference type="PRINTS" id="PR00377">
    <property type="entry name" value="IMPHPHTASES"/>
</dbReference>
<comment type="similarity">
    <text evidence="4 11">Belongs to the inositol monophosphatase superfamily.</text>
</comment>
<dbReference type="InterPro" id="IPR000760">
    <property type="entry name" value="Inositol_monophosphatase-like"/>
</dbReference>
<dbReference type="GO" id="GO:0008934">
    <property type="term" value="F:inositol monophosphate 1-phosphatase activity"/>
    <property type="evidence" value="ECO:0007669"/>
    <property type="project" value="InterPro"/>
</dbReference>
<keyword evidence="13" id="KW-1185">Reference proteome</keyword>
<dbReference type="GO" id="GO:0004401">
    <property type="term" value="F:histidinol-phosphatase activity"/>
    <property type="evidence" value="ECO:0007669"/>
    <property type="project" value="UniProtKB-EC"/>
</dbReference>
<dbReference type="CDD" id="cd01639">
    <property type="entry name" value="IMPase"/>
    <property type="match status" value="1"/>
</dbReference>
<dbReference type="GO" id="GO:0046872">
    <property type="term" value="F:metal ion binding"/>
    <property type="evidence" value="ECO:0007669"/>
    <property type="project" value="UniProtKB-KW"/>
</dbReference>
<organism evidence="12 13">
    <name type="scientific">Actinokineospora terrae</name>
    <dbReference type="NCBI Taxonomy" id="155974"/>
    <lineage>
        <taxon>Bacteria</taxon>
        <taxon>Bacillati</taxon>
        <taxon>Actinomycetota</taxon>
        <taxon>Actinomycetes</taxon>
        <taxon>Pseudonocardiales</taxon>
        <taxon>Pseudonocardiaceae</taxon>
        <taxon>Actinokineospora</taxon>
    </lineage>
</organism>
<dbReference type="AlphaFoldDB" id="A0A1H9WB53"/>
<evidence type="ECO:0000256" key="1">
    <source>
        <dbReference type="ARBA" id="ARBA00001033"/>
    </source>
</evidence>
<reference evidence="13" key="1">
    <citation type="submission" date="2016-10" db="EMBL/GenBank/DDBJ databases">
        <authorList>
            <person name="Varghese N."/>
            <person name="Submissions S."/>
        </authorList>
    </citation>
    <scope>NUCLEOTIDE SEQUENCE [LARGE SCALE GENOMIC DNA]</scope>
    <source>
        <strain evidence="13">DSM 44260</strain>
    </source>
</reference>
<dbReference type="SUPFAM" id="SSF56655">
    <property type="entry name" value="Carbohydrate phosphatase"/>
    <property type="match status" value="1"/>
</dbReference>
<keyword evidence="6 11" id="KW-0378">Hydrolase</keyword>
<dbReference type="InterPro" id="IPR020583">
    <property type="entry name" value="Inositol_monoP_metal-BS"/>
</dbReference>
<protein>
    <recommendedName>
        <fullName evidence="11">Inositol-1-monophosphatase</fullName>
        <ecNumber evidence="11">3.1.3.25</ecNumber>
    </recommendedName>
</protein>
<evidence type="ECO:0000256" key="4">
    <source>
        <dbReference type="ARBA" id="ARBA00009759"/>
    </source>
</evidence>
<accession>A0A1H9WB53</accession>
<dbReference type="GO" id="GO:0007165">
    <property type="term" value="P:signal transduction"/>
    <property type="evidence" value="ECO:0007669"/>
    <property type="project" value="TreeGrafter"/>
</dbReference>
<dbReference type="Pfam" id="PF00459">
    <property type="entry name" value="Inositol_P"/>
    <property type="match status" value="1"/>
</dbReference>
<dbReference type="Proteomes" id="UP000199051">
    <property type="component" value="Unassembled WGS sequence"/>
</dbReference>
<feature type="binding site" evidence="10">
    <location>
        <position position="67"/>
    </location>
    <ligand>
        <name>Mg(2+)</name>
        <dbReference type="ChEBI" id="CHEBI:18420"/>
        <label>1</label>
        <note>catalytic</note>
    </ligand>
</feature>
<feature type="binding site" evidence="10">
    <location>
        <position position="84"/>
    </location>
    <ligand>
        <name>Mg(2+)</name>
        <dbReference type="ChEBI" id="CHEBI:18420"/>
        <label>1</label>
        <note>catalytic</note>
    </ligand>
</feature>
<gene>
    <name evidence="12" type="ORF">SAMN04487818_1106</name>
</gene>
<dbReference type="STRING" id="155974.SAMN04487818_1106"/>
<evidence type="ECO:0000313" key="12">
    <source>
        <dbReference type="EMBL" id="SES30897.1"/>
    </source>
</evidence>
<dbReference type="Gene3D" id="3.30.540.10">
    <property type="entry name" value="Fructose-1,6-Bisphosphatase, subunit A, domain 1"/>
    <property type="match status" value="1"/>
</dbReference>
<dbReference type="InterPro" id="IPR020550">
    <property type="entry name" value="Inositol_monophosphatase_CS"/>
</dbReference>
<dbReference type="PANTHER" id="PTHR20854:SF4">
    <property type="entry name" value="INOSITOL-1-MONOPHOSPHATASE-RELATED"/>
    <property type="match status" value="1"/>
</dbReference>
<dbReference type="Gene3D" id="3.40.190.80">
    <property type="match status" value="1"/>
</dbReference>
<dbReference type="PANTHER" id="PTHR20854">
    <property type="entry name" value="INOSITOL MONOPHOSPHATASE"/>
    <property type="match status" value="1"/>
</dbReference>
<dbReference type="InterPro" id="IPR033942">
    <property type="entry name" value="IMPase"/>
</dbReference>
<comment type="pathway">
    <text evidence="3">Amino-acid biosynthesis; L-histidine biosynthesis; L-histidine from 5-phospho-alpha-D-ribose 1-diphosphate: step 8/9.</text>
</comment>
<dbReference type="PROSITE" id="PS00629">
    <property type="entry name" value="IMP_1"/>
    <property type="match status" value="1"/>
</dbReference>
<dbReference type="RefSeq" id="WP_245782585.1">
    <property type="nucleotide sequence ID" value="NZ_FOGI01000010.1"/>
</dbReference>
<dbReference type="PROSITE" id="PS00630">
    <property type="entry name" value="IMP_2"/>
    <property type="match status" value="1"/>
</dbReference>
<evidence type="ECO:0000256" key="6">
    <source>
        <dbReference type="ARBA" id="ARBA00022801"/>
    </source>
</evidence>
<evidence type="ECO:0000256" key="10">
    <source>
        <dbReference type="PIRSR" id="PIRSR600760-2"/>
    </source>
</evidence>
<dbReference type="EMBL" id="FOGI01000010">
    <property type="protein sequence ID" value="SES30897.1"/>
    <property type="molecule type" value="Genomic_DNA"/>
</dbReference>
<evidence type="ECO:0000313" key="13">
    <source>
        <dbReference type="Proteomes" id="UP000199051"/>
    </source>
</evidence>
<evidence type="ECO:0000256" key="3">
    <source>
        <dbReference type="ARBA" id="ARBA00004970"/>
    </source>
</evidence>
<evidence type="ECO:0000256" key="9">
    <source>
        <dbReference type="ARBA" id="ARBA00053547"/>
    </source>
</evidence>
<evidence type="ECO:0000256" key="2">
    <source>
        <dbReference type="ARBA" id="ARBA00001946"/>
    </source>
</evidence>
<comment type="cofactor">
    <cofactor evidence="2 10 11">
        <name>Mg(2+)</name>
        <dbReference type="ChEBI" id="CHEBI:18420"/>
    </cofactor>
</comment>
<evidence type="ECO:0000256" key="7">
    <source>
        <dbReference type="ARBA" id="ARBA00022842"/>
    </source>
</evidence>
<dbReference type="EC" id="3.1.3.25" evidence="11"/>
<dbReference type="GO" id="GO:0046854">
    <property type="term" value="P:phosphatidylinositol phosphate biosynthetic process"/>
    <property type="evidence" value="ECO:0007669"/>
    <property type="project" value="InterPro"/>
</dbReference>
<feature type="binding site" evidence="10">
    <location>
        <position position="85"/>
    </location>
    <ligand>
        <name>Mg(2+)</name>
        <dbReference type="ChEBI" id="CHEBI:18420"/>
        <label>1</label>
        <note>catalytic</note>
    </ligand>
</feature>
<evidence type="ECO:0000256" key="8">
    <source>
        <dbReference type="ARBA" id="ARBA00049158"/>
    </source>
</evidence>
<sequence length="261" mass="26673">MRDLAEIAVAVATEAGELAKSTRENAIRDIDTKSTGTDVVTAADKAAEELIRDRLAELRPGDAVLGEEAGGATGSGVTWVVDPIDGTVNYLYGYPWYAVSVAAQIEGVSVAGAVVEPASGRTWWAAQGAGAWLNGERLTVSAPVDLSVTLMATGFAYSAERRRAQAAAVANLIGTIRDIRRNGSAALDLCAVAAGWVDAYCERGLSRWDWAAGALIAAEAGAVVALPGAAGELGADAIFAASPAIAEPLRAALVEAGMGAF</sequence>
<feature type="binding site" evidence="10">
    <location>
        <position position="82"/>
    </location>
    <ligand>
        <name>Mg(2+)</name>
        <dbReference type="ChEBI" id="CHEBI:18420"/>
        <label>1</label>
        <note>catalytic</note>
    </ligand>
</feature>
<feature type="binding site" evidence="10">
    <location>
        <position position="209"/>
    </location>
    <ligand>
        <name>Mg(2+)</name>
        <dbReference type="ChEBI" id="CHEBI:18420"/>
        <label>1</label>
        <note>catalytic</note>
    </ligand>
</feature>
<comment type="function">
    <text evidence="9">Catalyzes the dephosphorylation of histidinol-phosphate to histidinol, the direct precursor of histidine.</text>
</comment>
<evidence type="ECO:0000256" key="5">
    <source>
        <dbReference type="ARBA" id="ARBA00022723"/>
    </source>
</evidence>
<evidence type="ECO:0000256" key="11">
    <source>
        <dbReference type="RuleBase" id="RU364068"/>
    </source>
</evidence>
<dbReference type="GO" id="GO:0006020">
    <property type="term" value="P:inositol metabolic process"/>
    <property type="evidence" value="ECO:0007669"/>
    <property type="project" value="TreeGrafter"/>
</dbReference>
<name>A0A1H9WB53_9PSEU</name>
<dbReference type="FunFam" id="3.30.540.10:FF:000003">
    <property type="entry name" value="Inositol-1-monophosphatase"/>
    <property type="match status" value="1"/>
</dbReference>
<proteinExistence type="inferred from homology"/>